<dbReference type="PROSITE" id="PS00455">
    <property type="entry name" value="AMP_BINDING"/>
    <property type="match status" value="1"/>
</dbReference>
<dbReference type="EMBL" id="VDUZ01000071">
    <property type="protein sequence ID" value="TXL69813.1"/>
    <property type="molecule type" value="Genomic_DNA"/>
</dbReference>
<evidence type="ECO:0000259" key="2">
    <source>
        <dbReference type="Pfam" id="PF13193"/>
    </source>
</evidence>
<dbReference type="InterPro" id="IPR000873">
    <property type="entry name" value="AMP-dep_synth/lig_dom"/>
</dbReference>
<feature type="domain" description="AMP-dependent synthetase/ligase" evidence="1">
    <location>
        <begin position="33"/>
        <end position="391"/>
    </location>
</feature>
<sequence>MPPDAAAAPAEDYIKPADVGDLPPFVATPDMIRATAASAPDRIAVKCEGRAVTWGAFDRRMNRVARALMAGGLRKGDKIAVLATNSIEYLEVFMGALRAGICVVPLSTMGAIDALEGMLDDSDSRMFFLSQQFLELVAPAEGRLGKLVAGGRIAFDFERPGWTDYEAWVGAQSDAPLEVAVEPDDDFNIIYSSGTTGLPKGILHSHRMRSLMRDRLAAFGFASDTVALVSTPLYSNTTIAGMLPAIQHGGTVVLMRKFDVVRFLELAQAERATHAMLVPVQYQRLLAHPDFDRYDLSSFKMKLSTSAPLRAQVKADCLERWPGRLVEIYGLTEGGGSCTLEANLHPDKLHTVGQPGLGCVMKIIDEDGNELPQGEVGEVVGRAAMMMKGYYKQPGKTRELFWHDKDGLMYFRSGDMGRFDADGFLELLDRRKDMIISGGFNVYPADIEVLLLKHPDVVDVAVIGVPSDQWGESPLALVVRRDGATTGAAAILDWANRQLGKTQRLAGVELRDSLARSTIGKIMKRELRAPYWEGRGSKI</sequence>
<dbReference type="GO" id="GO:0016405">
    <property type="term" value="F:CoA-ligase activity"/>
    <property type="evidence" value="ECO:0007669"/>
    <property type="project" value="TreeGrafter"/>
</dbReference>
<reference evidence="3 4" key="1">
    <citation type="submission" date="2019-06" db="EMBL/GenBank/DDBJ databases">
        <title>New taxonomy in bacterial strain CC-CFT640, isolated from vineyard.</title>
        <authorList>
            <person name="Lin S.-Y."/>
            <person name="Tsai C.-F."/>
            <person name="Young C.-C."/>
        </authorList>
    </citation>
    <scope>NUCLEOTIDE SEQUENCE [LARGE SCALE GENOMIC DNA]</scope>
    <source>
        <strain evidence="3 4">CC-CFT640</strain>
    </source>
</reference>
<dbReference type="InterPro" id="IPR020845">
    <property type="entry name" value="AMP-binding_CS"/>
</dbReference>
<dbReference type="OrthoDB" id="9803968at2"/>
<dbReference type="Gene3D" id="3.30.300.30">
    <property type="match status" value="1"/>
</dbReference>
<gene>
    <name evidence="3" type="ORF">FHP25_37285</name>
</gene>
<dbReference type="Pfam" id="PF13193">
    <property type="entry name" value="AMP-binding_C"/>
    <property type="match status" value="1"/>
</dbReference>
<evidence type="ECO:0000259" key="1">
    <source>
        <dbReference type="Pfam" id="PF00501"/>
    </source>
</evidence>
<feature type="domain" description="AMP-binding enzyme C-terminal" evidence="2">
    <location>
        <begin position="447"/>
        <end position="521"/>
    </location>
</feature>
<dbReference type="Proteomes" id="UP000321638">
    <property type="component" value="Unassembled WGS sequence"/>
</dbReference>
<comment type="caution">
    <text evidence="3">The sequence shown here is derived from an EMBL/GenBank/DDBJ whole genome shotgun (WGS) entry which is preliminary data.</text>
</comment>
<dbReference type="Pfam" id="PF00501">
    <property type="entry name" value="AMP-binding"/>
    <property type="match status" value="1"/>
</dbReference>
<dbReference type="SUPFAM" id="SSF56801">
    <property type="entry name" value="Acetyl-CoA synthetase-like"/>
    <property type="match status" value="1"/>
</dbReference>
<name>A0A5C8P7S2_9HYPH</name>
<proteinExistence type="predicted"/>
<dbReference type="PANTHER" id="PTHR24096">
    <property type="entry name" value="LONG-CHAIN-FATTY-ACID--COA LIGASE"/>
    <property type="match status" value="1"/>
</dbReference>
<dbReference type="RefSeq" id="WP_147852097.1">
    <property type="nucleotide sequence ID" value="NZ_VDUZ01000071.1"/>
</dbReference>
<protein>
    <submittedName>
        <fullName evidence="3">AMP-binding protein</fullName>
    </submittedName>
</protein>
<keyword evidence="4" id="KW-1185">Reference proteome</keyword>
<dbReference type="Gene3D" id="3.40.50.12780">
    <property type="entry name" value="N-terminal domain of ligase-like"/>
    <property type="match status" value="1"/>
</dbReference>
<dbReference type="AlphaFoldDB" id="A0A5C8P7S2"/>
<organism evidence="3 4">
    <name type="scientific">Vineibacter terrae</name>
    <dbReference type="NCBI Taxonomy" id="2586908"/>
    <lineage>
        <taxon>Bacteria</taxon>
        <taxon>Pseudomonadati</taxon>
        <taxon>Pseudomonadota</taxon>
        <taxon>Alphaproteobacteria</taxon>
        <taxon>Hyphomicrobiales</taxon>
        <taxon>Vineibacter</taxon>
    </lineage>
</organism>
<dbReference type="InterPro" id="IPR025110">
    <property type="entry name" value="AMP-bd_C"/>
</dbReference>
<dbReference type="InterPro" id="IPR045851">
    <property type="entry name" value="AMP-bd_C_sf"/>
</dbReference>
<evidence type="ECO:0000313" key="4">
    <source>
        <dbReference type="Proteomes" id="UP000321638"/>
    </source>
</evidence>
<evidence type="ECO:0000313" key="3">
    <source>
        <dbReference type="EMBL" id="TXL69813.1"/>
    </source>
</evidence>
<accession>A0A5C8P7S2</accession>
<dbReference type="InterPro" id="IPR042099">
    <property type="entry name" value="ANL_N_sf"/>
</dbReference>